<proteinExistence type="predicted"/>
<evidence type="ECO:0000313" key="3">
    <source>
        <dbReference type="EMBL" id="BAL98462.1"/>
    </source>
</evidence>
<keyword evidence="4" id="KW-1185">Reference proteome</keyword>
<feature type="transmembrane region" description="Helical" evidence="2">
    <location>
        <begin position="400"/>
        <end position="425"/>
    </location>
</feature>
<keyword evidence="2" id="KW-0812">Transmembrane</keyword>
<name>I0HZM5_CALAS</name>
<feature type="transmembrane region" description="Helical" evidence="2">
    <location>
        <begin position="353"/>
        <end position="379"/>
    </location>
</feature>
<evidence type="ECO:0000256" key="1">
    <source>
        <dbReference type="SAM" id="MobiDB-lite"/>
    </source>
</evidence>
<dbReference type="EMBL" id="AP012337">
    <property type="protein sequence ID" value="BAL98462.1"/>
    <property type="molecule type" value="Genomic_DNA"/>
</dbReference>
<organism evidence="3 4">
    <name type="scientific">Caldilinea aerophila (strain DSM 14535 / JCM 11387 / NBRC 104270 / STL-6-O1)</name>
    <dbReference type="NCBI Taxonomy" id="926550"/>
    <lineage>
        <taxon>Bacteria</taxon>
        <taxon>Bacillati</taxon>
        <taxon>Chloroflexota</taxon>
        <taxon>Caldilineae</taxon>
        <taxon>Caldilineales</taxon>
        <taxon>Caldilineaceae</taxon>
        <taxon>Caldilinea</taxon>
    </lineage>
</organism>
<keyword evidence="2" id="KW-0472">Membrane</keyword>
<protein>
    <submittedName>
        <fullName evidence="3">Uncharacterized protein</fullName>
    </submittedName>
</protein>
<dbReference type="eggNOG" id="COG3599">
    <property type="taxonomic scope" value="Bacteria"/>
</dbReference>
<reference evidence="3 4" key="1">
    <citation type="submission" date="2012-02" db="EMBL/GenBank/DDBJ databases">
        <title>Complete genome sequence of Caldilinea aerophila DSM 14535 (= NBRC 102666).</title>
        <authorList>
            <person name="Oguchi A."/>
            <person name="Hosoyama A."/>
            <person name="Sekine M."/>
            <person name="Fukai R."/>
            <person name="Kato Y."/>
            <person name="Nakamura S."/>
            <person name="Hanada S."/>
            <person name="Yamazaki S."/>
            <person name="Fujita N."/>
        </authorList>
    </citation>
    <scope>NUCLEOTIDE SEQUENCE [LARGE SCALE GENOMIC DNA]</scope>
    <source>
        <strain evidence="4">DSM 14535 / JCM 11387 / NBRC 104270 / STL-6-O1</strain>
    </source>
</reference>
<feature type="compositionally biased region" description="Low complexity" evidence="1">
    <location>
        <begin position="127"/>
        <end position="143"/>
    </location>
</feature>
<feature type="transmembrane region" description="Helical" evidence="2">
    <location>
        <begin position="431"/>
        <end position="452"/>
    </location>
</feature>
<dbReference type="Proteomes" id="UP000007880">
    <property type="component" value="Chromosome"/>
</dbReference>
<dbReference type="HOGENOM" id="CLU_600892_0_0_0"/>
<gene>
    <name evidence="3" type="ordered locus">CLDAP_04230</name>
</gene>
<dbReference type="KEGG" id="cap:CLDAP_04230"/>
<sequence length="455" mass="49771">MSGFQLNNREMEFLNKPNVSILDQSGKDYRRLSMQHPLDDSGEALLRRADTLLDEMSLGDFEFGDAGAPVSNGFVEDQALSSSPDSFPVKAVGKDASSVGGASPPISIGDLSEQSSVGLEERPAAYSAEVGAPASSSSEASADAGDRWDGGWDEEGVAANGFARKPTLIPAEQRYVQQARSASVDELAPPGNGAMRASKPATFVRRQSTSLANSMTVGGRLSARSLLLPRELETDIEKTQQEIQALLAEITTALPATHEAAERSRHLLNKAQHILEENPSRTAEVDYYLQQVRRIVQRTRQMQNDSALYRRRLIIYLSSWGVLAALVLIARYWMQSELLEALEMLFWRSEEAIWVQFVPMLIGAIFAGALGAALGALYTMQRHAAREYGYFDRKYGLRGLILPLLGGVFGTVLAILWAAVCIFVGLDENQVWIGAAPAVLAFVFGLIQEWLYGVR</sequence>
<evidence type="ECO:0000313" key="4">
    <source>
        <dbReference type="Proteomes" id="UP000007880"/>
    </source>
</evidence>
<dbReference type="AlphaFoldDB" id="I0HZM5"/>
<feature type="region of interest" description="Disordered" evidence="1">
    <location>
        <begin position="76"/>
        <end position="154"/>
    </location>
</feature>
<keyword evidence="2" id="KW-1133">Transmembrane helix</keyword>
<accession>I0HZM5</accession>
<evidence type="ECO:0000256" key="2">
    <source>
        <dbReference type="SAM" id="Phobius"/>
    </source>
</evidence>
<feature type="transmembrane region" description="Helical" evidence="2">
    <location>
        <begin position="313"/>
        <end position="333"/>
    </location>
</feature>